<dbReference type="Proteomes" id="UP000285768">
    <property type="component" value="Chromosome"/>
</dbReference>
<feature type="domain" description="HTH luxR-type" evidence="2">
    <location>
        <begin position="343"/>
        <end position="408"/>
    </location>
</feature>
<keyword evidence="1" id="KW-0238">DNA-binding</keyword>
<name>A0ABX5QJJ7_9MICO</name>
<organism evidence="3 4">
    <name type="scientific">Leucobacter muris</name>
    <dbReference type="NCBI Taxonomy" id="1935379"/>
    <lineage>
        <taxon>Bacteria</taxon>
        <taxon>Bacillati</taxon>
        <taxon>Actinomycetota</taxon>
        <taxon>Actinomycetes</taxon>
        <taxon>Micrococcales</taxon>
        <taxon>Microbacteriaceae</taxon>
        <taxon>Leucobacter</taxon>
    </lineage>
</organism>
<evidence type="ECO:0000256" key="1">
    <source>
        <dbReference type="ARBA" id="ARBA00023125"/>
    </source>
</evidence>
<dbReference type="EMBL" id="CP035037">
    <property type="protein sequence ID" value="QAB19123.1"/>
    <property type="molecule type" value="Genomic_DNA"/>
</dbReference>
<sequence>MLQGLSNVLASPLGLMIPALSELISPLVPHSALVMLAADVGGGRVQGTGDPAFVRGVRGLELDRLRKRLEASDGIRSGVLAIDGAAHPTLELLSRNGALLVIAEPGSGAGEQAGTLLALWDIVALHVQERADEAKPDYLQHARAIAGTRLKALTELEDEYAAAVESVLVALRSKRLSDAQARDEAVGRAVDALTRLSGAVDQVRTLTEESVTISFDRLKEDLRPVSRYSPVQLQFVDPPVDGRPLPGEVSLGARAVVYRAVLTLVEGEEVGHIRIHWDCDGTNLLIRMQDDGPGSSAAAKTLLGRIRERIWSLNGTVGVDTTPGWGTRIDVVLPLDPPRTHPASSAMAGMRPREVQVAALMVAGHRNRAIADELRISENTVKFHVSRILRQLGADSRAEAIAVLTAGQRG</sequence>
<dbReference type="CDD" id="cd06170">
    <property type="entry name" value="LuxR_C_like"/>
    <property type="match status" value="1"/>
</dbReference>
<proteinExistence type="predicted"/>
<reference evidence="3 4" key="1">
    <citation type="submission" date="2019-01" db="EMBL/GenBank/DDBJ databases">
        <title>Leucobacter muris sp. nov. isolated from the nose of a laboratory mouse.</title>
        <authorList>
            <person name="Benga L."/>
            <person name="Sproeer C."/>
            <person name="Schumann P."/>
            <person name="Verbarg S."/>
            <person name="Bunk B."/>
            <person name="Engelhardt E."/>
            <person name="Benten P.M."/>
            <person name="Sager M."/>
        </authorList>
    </citation>
    <scope>NUCLEOTIDE SEQUENCE [LARGE SCALE GENOMIC DNA]</scope>
    <source>
        <strain evidence="3 4">DSM 101948</strain>
    </source>
</reference>
<dbReference type="InterPro" id="IPR036890">
    <property type="entry name" value="HATPase_C_sf"/>
</dbReference>
<dbReference type="InterPro" id="IPR016032">
    <property type="entry name" value="Sig_transdc_resp-reg_C-effctor"/>
</dbReference>
<dbReference type="SUPFAM" id="SSF46894">
    <property type="entry name" value="C-terminal effector domain of the bipartite response regulators"/>
    <property type="match status" value="1"/>
</dbReference>
<dbReference type="Gene3D" id="1.10.10.10">
    <property type="entry name" value="Winged helix-like DNA-binding domain superfamily/Winged helix DNA-binding domain"/>
    <property type="match status" value="1"/>
</dbReference>
<dbReference type="PANTHER" id="PTHR43214">
    <property type="entry name" value="TWO-COMPONENT RESPONSE REGULATOR"/>
    <property type="match status" value="1"/>
</dbReference>
<dbReference type="SUPFAM" id="SSF55874">
    <property type="entry name" value="ATPase domain of HSP90 chaperone/DNA topoisomerase II/histidine kinase"/>
    <property type="match status" value="1"/>
</dbReference>
<dbReference type="SMART" id="SM00421">
    <property type="entry name" value="HTH_LUXR"/>
    <property type="match status" value="1"/>
</dbReference>
<dbReference type="PROSITE" id="PS50043">
    <property type="entry name" value="HTH_LUXR_2"/>
    <property type="match status" value="1"/>
</dbReference>
<evidence type="ECO:0000313" key="4">
    <source>
        <dbReference type="Proteomes" id="UP000285768"/>
    </source>
</evidence>
<dbReference type="PRINTS" id="PR00038">
    <property type="entry name" value="HTHLUXR"/>
</dbReference>
<evidence type="ECO:0000313" key="3">
    <source>
        <dbReference type="EMBL" id="QAB19123.1"/>
    </source>
</evidence>
<protein>
    <recommendedName>
        <fullName evidence="2">HTH luxR-type domain-containing protein</fullName>
    </recommendedName>
</protein>
<dbReference type="InterPro" id="IPR000792">
    <property type="entry name" value="Tscrpt_reg_LuxR_C"/>
</dbReference>
<gene>
    <name evidence="3" type="ORF">Leucomu_03715</name>
</gene>
<dbReference type="Pfam" id="PF00196">
    <property type="entry name" value="GerE"/>
    <property type="match status" value="1"/>
</dbReference>
<accession>A0ABX5QJJ7</accession>
<dbReference type="InterPro" id="IPR039420">
    <property type="entry name" value="WalR-like"/>
</dbReference>
<evidence type="ECO:0000259" key="2">
    <source>
        <dbReference type="PROSITE" id="PS50043"/>
    </source>
</evidence>
<dbReference type="InterPro" id="IPR036388">
    <property type="entry name" value="WH-like_DNA-bd_sf"/>
</dbReference>
<dbReference type="Gene3D" id="3.30.565.10">
    <property type="entry name" value="Histidine kinase-like ATPase, C-terminal domain"/>
    <property type="match status" value="1"/>
</dbReference>
<keyword evidence="4" id="KW-1185">Reference proteome</keyword>